<dbReference type="EMBL" id="JACHHB010000001">
    <property type="protein sequence ID" value="MBB5171900.1"/>
    <property type="molecule type" value="Genomic_DNA"/>
</dbReference>
<dbReference type="RefSeq" id="WP_184662396.1">
    <property type="nucleotide sequence ID" value="NZ_JACHHB010000001.1"/>
</dbReference>
<dbReference type="Gene3D" id="3.40.50.410">
    <property type="entry name" value="von Willebrand factor, type A domain"/>
    <property type="match status" value="1"/>
</dbReference>
<feature type="domain" description="VWFA" evidence="1">
    <location>
        <begin position="405"/>
        <end position="562"/>
    </location>
</feature>
<dbReference type="Proteomes" id="UP000551878">
    <property type="component" value="Unassembled WGS sequence"/>
</dbReference>
<name>A0A840QC47_9BACI</name>
<reference evidence="2 3" key="1">
    <citation type="submission" date="2020-08" db="EMBL/GenBank/DDBJ databases">
        <title>Genomic Encyclopedia of Type Strains, Phase IV (KMG-IV): sequencing the most valuable type-strain genomes for metagenomic binning, comparative biology and taxonomic classification.</title>
        <authorList>
            <person name="Goeker M."/>
        </authorList>
    </citation>
    <scope>NUCLEOTIDE SEQUENCE [LARGE SCALE GENOMIC DNA]</scope>
    <source>
        <strain evidence="2 3">DSM 24696</strain>
    </source>
</reference>
<organism evidence="2 3">
    <name type="scientific">Texcoconibacillus texcoconensis</name>
    <dbReference type="NCBI Taxonomy" id="1095777"/>
    <lineage>
        <taxon>Bacteria</taxon>
        <taxon>Bacillati</taxon>
        <taxon>Bacillota</taxon>
        <taxon>Bacilli</taxon>
        <taxon>Bacillales</taxon>
        <taxon>Bacillaceae</taxon>
        <taxon>Texcoconibacillus</taxon>
    </lineage>
</organism>
<evidence type="ECO:0000313" key="3">
    <source>
        <dbReference type="Proteomes" id="UP000551878"/>
    </source>
</evidence>
<dbReference type="SUPFAM" id="SSF53300">
    <property type="entry name" value="vWA-like"/>
    <property type="match status" value="1"/>
</dbReference>
<keyword evidence="3" id="KW-1185">Reference proteome</keyword>
<comment type="caution">
    <text evidence="2">The sequence shown here is derived from an EMBL/GenBank/DDBJ whole genome shotgun (WGS) entry which is preliminary data.</text>
</comment>
<proteinExistence type="predicted"/>
<evidence type="ECO:0000313" key="2">
    <source>
        <dbReference type="EMBL" id="MBB5171900.1"/>
    </source>
</evidence>
<accession>A0A840QC47</accession>
<dbReference type="PROSITE" id="PS50234">
    <property type="entry name" value="VWFA"/>
    <property type="match status" value="1"/>
</dbReference>
<sequence>MSNSVNNQVSSFWLGEYRNWAFKDEATDDMMILAKVIRSIEKMVNSLSSDKKLHVRLASQLKAVSEWEHNKIVLPSDPLWNQADFDNFAHIVDIWTAFAVHEAGHILWSQDLTKIKHEKSHQFIITHLVEDFWIENWMTEHFPGYFAYFQQFKNHYYSKTVDLGEDPISEKINDLIYTFNKPGYEPIYKESLTSYKFVSDQWQKAKTLNQLESWDRIELGRSIFHLLFPQGLTDHEENKTKNINLYNNTDLEPTAVSNQISDVGLDMPSPFLLSGKVKEQELLQFHEQVKDGKKLMWASEQMLESWLKDEQGFGDQAKGNEEKTIIKAPDVDSEGIAFYQASYERIKPYIVKLRQKFSAANTPRFYESKKLYQGELDEEALYRSSYSTNIFKTSEERFESIQSWDIRILIDESKSMEWLYDQEKQTSTLKRFEVAMDVCLLMVESLSHLKQISVQAHTYSTAAHSATLQMNEIYTPNQKDKYRLGMIRPKGATPEFMAIKETTLSLVENRNKEAKKLIFILSDGQPDDYKYGGGKEHTEQIKDWINKWKKRGFHFAHISLGEESAAKGIYPQSISFQADYTQLIQEIYRDIIKKLKTS</sequence>
<dbReference type="InterPro" id="IPR002035">
    <property type="entry name" value="VWF_A"/>
</dbReference>
<evidence type="ECO:0000259" key="1">
    <source>
        <dbReference type="PROSITE" id="PS50234"/>
    </source>
</evidence>
<dbReference type="AlphaFoldDB" id="A0A840QC47"/>
<protein>
    <recommendedName>
        <fullName evidence="1">VWFA domain-containing protein</fullName>
    </recommendedName>
</protein>
<dbReference type="InterPro" id="IPR036465">
    <property type="entry name" value="vWFA_dom_sf"/>
</dbReference>
<gene>
    <name evidence="2" type="ORF">HNQ41_000040</name>
</gene>